<reference evidence="1 2" key="2">
    <citation type="submission" date="2018-08" db="EMBL/GenBank/DDBJ databases">
        <title>Acetobacter oryzifermentans sp. nov., isolated from Korea traditional vinegar and reclassification of Acetobacter pasteurianus subsp. ascendens (Henneberg 1898) as Acetobacter ascendens comb. nov.</title>
        <authorList>
            <person name="Cho G.Y."/>
            <person name="Lee S.H."/>
        </authorList>
    </citation>
    <scope>NUCLEOTIDE SEQUENCE [LARGE SCALE GENOMIC DNA]</scope>
    <source>
        <strain evidence="1 2">SH</strain>
    </source>
</reference>
<evidence type="ECO:0000313" key="1">
    <source>
        <dbReference type="EMBL" id="AXM99535.1"/>
    </source>
</evidence>
<dbReference type="AlphaFoldDB" id="A0AAN1PG11"/>
<evidence type="ECO:0000313" key="2">
    <source>
        <dbReference type="Proteomes" id="UP000256572"/>
    </source>
</evidence>
<organism evidence="1 2">
    <name type="scientific">Acetobacter pomorum</name>
    <dbReference type="NCBI Taxonomy" id="65959"/>
    <lineage>
        <taxon>Bacteria</taxon>
        <taxon>Pseudomonadati</taxon>
        <taxon>Pseudomonadota</taxon>
        <taxon>Alphaproteobacteria</taxon>
        <taxon>Acetobacterales</taxon>
        <taxon>Acetobacteraceae</taxon>
        <taxon>Acetobacter</taxon>
    </lineage>
</organism>
<dbReference type="EMBL" id="CP023189">
    <property type="protein sequence ID" value="AXM99535.1"/>
    <property type="molecule type" value="Genomic_DNA"/>
</dbReference>
<sequence>MSRAEVGPTLVVAIDGIEPGTPMATDLHELASLELGPKLKVILTADQREGLTRTTNGRTKTGIGAQCTEIELGPLGLEEFRLAQAVLVQVRIKFAAGAEYCEDYRAPWVLRALYDNVAGDPRYADEDKGVILAPTLDLRLVDIAREGRYG</sequence>
<name>A0AAN1PG11_9PROT</name>
<protein>
    <submittedName>
        <fullName evidence="1">Uncharacterized protein</fullName>
    </submittedName>
</protein>
<dbReference type="Proteomes" id="UP000256572">
    <property type="component" value="Chromosome"/>
</dbReference>
<proteinExistence type="predicted"/>
<reference evidence="1 2" key="1">
    <citation type="submission" date="2017-09" db="EMBL/GenBank/DDBJ databases">
        <authorList>
            <person name="Kim K.H."/>
            <person name="Chun B.H."/>
            <person name="Han G.S."/>
            <person name="Hyun S.G."/>
            <person name="Jeon C.O."/>
        </authorList>
    </citation>
    <scope>NUCLEOTIDE SEQUENCE [LARGE SCALE GENOMIC DNA]</scope>
    <source>
        <strain evidence="1 2">SH</strain>
    </source>
</reference>
<gene>
    <name evidence="1" type="ORF">CJF59_02340</name>
</gene>
<accession>A0AAN1PG11</accession>
<dbReference type="RefSeq" id="WP_089179591.1">
    <property type="nucleotide sequence ID" value="NZ_CP023189.1"/>
</dbReference>